<dbReference type="KEGG" id="bfo:118423509"/>
<dbReference type="GO" id="GO:0003723">
    <property type="term" value="F:RNA binding"/>
    <property type="evidence" value="ECO:0007669"/>
    <property type="project" value="UniProtKB-UniRule"/>
</dbReference>
<keyword evidence="1 2" id="KW-0694">RNA-binding</keyword>
<name>C3XUX9_BRAFL</name>
<reference evidence="5" key="1">
    <citation type="journal article" date="2008" name="Nature">
        <title>The amphioxus genome and the evolution of the chordate karyotype.</title>
        <authorList>
            <consortium name="US DOE Joint Genome Institute (JGI-PGF)"/>
            <person name="Putnam N.H."/>
            <person name="Butts T."/>
            <person name="Ferrier D.E.K."/>
            <person name="Furlong R.F."/>
            <person name="Hellsten U."/>
            <person name="Kawashima T."/>
            <person name="Robinson-Rechavi M."/>
            <person name="Shoguchi E."/>
            <person name="Terry A."/>
            <person name="Yu J.-K."/>
            <person name="Benito-Gutierrez E.L."/>
            <person name="Dubchak I."/>
            <person name="Garcia-Fernandez J."/>
            <person name="Gibson-Brown J.J."/>
            <person name="Grigoriev I.V."/>
            <person name="Horton A.C."/>
            <person name="de Jong P.J."/>
            <person name="Jurka J."/>
            <person name="Kapitonov V.V."/>
            <person name="Kohara Y."/>
            <person name="Kuroki Y."/>
            <person name="Lindquist E."/>
            <person name="Lucas S."/>
            <person name="Osoegawa K."/>
            <person name="Pennacchio L.A."/>
            <person name="Salamov A.A."/>
            <person name="Satou Y."/>
            <person name="Sauka-Spengler T."/>
            <person name="Schmutz J."/>
            <person name="Shin-I T."/>
            <person name="Toyoda A."/>
            <person name="Bronner-Fraser M."/>
            <person name="Fujiyama A."/>
            <person name="Holland L.Z."/>
            <person name="Holland P.W.H."/>
            <person name="Satoh N."/>
            <person name="Rokhsar D.S."/>
        </authorList>
    </citation>
    <scope>NUCLEOTIDE SEQUENCE [LARGE SCALE GENOMIC DNA]</scope>
    <source>
        <strain evidence="5">S238N-H82</strain>
        <tissue evidence="5">Testes</tissue>
    </source>
</reference>
<dbReference type="PROSITE" id="PS50102">
    <property type="entry name" value="RRM"/>
    <property type="match status" value="1"/>
</dbReference>
<evidence type="ECO:0000256" key="1">
    <source>
        <dbReference type="ARBA" id="ARBA00022884"/>
    </source>
</evidence>
<feature type="domain" description="RRM" evidence="4">
    <location>
        <begin position="35"/>
        <end position="113"/>
    </location>
</feature>
<sequence>MSGYMYNVNAIKKLSDQELSSGSGKSWHDQYSDSAWVFVGGLPYELTEGDVLCVFSQYGEIVNINMVRDKKTGKPKGFAFICYENQKSTVLAVDNFNGVKIKGRTIRVDHVSNYRVPKEHEEDDDITKKIRQEGVAPRTPSPSASEEEYEIPTKKAKKEKKKKEKKKKKDKDKERGASRSARESASPPVRVKKEKDDPGYKAAEQGRHDARLADARGTRGERSEGVKQERDDYREKDRQNRGGGYREERRSEIDSSTTTGRDARDNRREKYSQDSRDGAPSRRDGREAQDRQDYKGQRYDHQDSRRDRDKKDSREGRDDYNYHREKDRNERGWEIRGTVGQNRKERDGNSYQDSSSSSRERHSDRSTSNDKESKATAYSDPWDRGGRDKERGRDRDRKERESHEERKKSRDKGYRDRR</sequence>
<protein>
    <submittedName>
        <fullName evidence="7">RNA-binding motif protein, X-linked 2-like</fullName>
    </submittedName>
</protein>
<gene>
    <name evidence="7" type="primary">LOC118423509</name>
    <name evidence="5" type="ORF">BRAFLDRAFT_125379</name>
</gene>
<evidence type="ECO:0000313" key="5">
    <source>
        <dbReference type="EMBL" id="EEN68204.1"/>
    </source>
</evidence>
<dbReference type="PANTHER" id="PTHR45880">
    <property type="entry name" value="RNA-BINDING MOTIF PROTEIN, X-LINKED 2"/>
    <property type="match status" value="1"/>
</dbReference>
<dbReference type="Pfam" id="PF00076">
    <property type="entry name" value="RRM_1"/>
    <property type="match status" value="1"/>
</dbReference>
<evidence type="ECO:0000259" key="4">
    <source>
        <dbReference type="PROSITE" id="PS50102"/>
    </source>
</evidence>
<dbReference type="SUPFAM" id="SSF54928">
    <property type="entry name" value="RNA-binding domain, RBD"/>
    <property type="match status" value="1"/>
</dbReference>
<evidence type="ECO:0000313" key="6">
    <source>
        <dbReference type="Proteomes" id="UP000001554"/>
    </source>
</evidence>
<keyword evidence="6" id="KW-1185">Reference proteome</keyword>
<dbReference type="STRING" id="7739.C3XUX9"/>
<feature type="compositionally biased region" description="Basic and acidic residues" evidence="3">
    <location>
        <begin position="116"/>
        <end position="132"/>
    </location>
</feature>
<feature type="compositionally biased region" description="Basic and acidic residues" evidence="3">
    <location>
        <begin position="261"/>
        <end position="334"/>
    </location>
</feature>
<evidence type="ECO:0000313" key="7">
    <source>
        <dbReference type="RefSeq" id="XP_035687571.1"/>
    </source>
</evidence>
<feature type="region of interest" description="Disordered" evidence="3">
    <location>
        <begin position="116"/>
        <end position="418"/>
    </location>
</feature>
<dbReference type="InterPro" id="IPR035979">
    <property type="entry name" value="RBD_domain_sf"/>
</dbReference>
<dbReference type="RefSeq" id="XP_035687571.1">
    <property type="nucleotide sequence ID" value="XM_035831678.1"/>
</dbReference>
<dbReference type="AlphaFoldDB" id="C3XUX9"/>
<feature type="compositionally biased region" description="Basic and acidic residues" evidence="3">
    <location>
        <begin position="358"/>
        <end position="374"/>
    </location>
</feature>
<reference evidence="7" key="3">
    <citation type="submission" date="2025-04" db="UniProtKB">
        <authorList>
            <consortium name="RefSeq"/>
        </authorList>
    </citation>
    <scope>IDENTIFICATION</scope>
    <source>
        <strain evidence="7">S238N-H82</strain>
        <tissue evidence="7">Testes</tissue>
    </source>
</reference>
<dbReference type="PANTHER" id="PTHR45880:SF1">
    <property type="entry name" value="RNA-BINDING MOTIF PROTEIN, X-LINKED 2"/>
    <property type="match status" value="1"/>
</dbReference>
<dbReference type="InParanoid" id="C3XUX9"/>
<dbReference type="OMA" id="SWHDQYS"/>
<dbReference type="CDD" id="cd12411">
    <property type="entry name" value="RRM_ist3_like"/>
    <property type="match status" value="1"/>
</dbReference>
<dbReference type="InterPro" id="IPR051847">
    <property type="entry name" value="RNA_proc/Spliceosome_comp"/>
</dbReference>
<dbReference type="GeneID" id="118423509"/>
<dbReference type="Proteomes" id="UP000001554">
    <property type="component" value="Chromosome 9"/>
</dbReference>
<dbReference type="InterPro" id="IPR045844">
    <property type="entry name" value="RRM_Ist3-like"/>
</dbReference>
<dbReference type="GO" id="GO:0005686">
    <property type="term" value="C:U2 snRNP"/>
    <property type="evidence" value="ECO:0000318"/>
    <property type="project" value="GO_Central"/>
</dbReference>
<dbReference type="eggNOG" id="KOG0126">
    <property type="taxonomic scope" value="Eukaryota"/>
</dbReference>
<dbReference type="InterPro" id="IPR012677">
    <property type="entry name" value="Nucleotide-bd_a/b_plait_sf"/>
</dbReference>
<feature type="compositionally biased region" description="Basic and acidic residues" evidence="3">
    <location>
        <begin position="381"/>
        <end position="418"/>
    </location>
</feature>
<dbReference type="GO" id="GO:0071011">
    <property type="term" value="C:precatalytic spliceosome"/>
    <property type="evidence" value="ECO:0000318"/>
    <property type="project" value="GO_Central"/>
</dbReference>
<evidence type="ECO:0000256" key="2">
    <source>
        <dbReference type="PROSITE-ProRule" id="PRU00176"/>
    </source>
</evidence>
<dbReference type="EMBL" id="GG666467">
    <property type="protein sequence ID" value="EEN68204.1"/>
    <property type="molecule type" value="Genomic_DNA"/>
</dbReference>
<accession>C3XUX9</accession>
<dbReference type="Gene3D" id="3.30.70.330">
    <property type="match status" value="1"/>
</dbReference>
<dbReference type="GO" id="GO:0000398">
    <property type="term" value="P:mRNA splicing, via spliceosome"/>
    <property type="evidence" value="ECO:0000318"/>
    <property type="project" value="GO_Central"/>
</dbReference>
<evidence type="ECO:0000256" key="3">
    <source>
        <dbReference type="SAM" id="MobiDB-lite"/>
    </source>
</evidence>
<feature type="compositionally biased region" description="Basic and acidic residues" evidence="3">
    <location>
        <begin position="171"/>
        <end position="182"/>
    </location>
</feature>
<dbReference type="InterPro" id="IPR000504">
    <property type="entry name" value="RRM_dom"/>
</dbReference>
<organism>
    <name type="scientific">Branchiostoma floridae</name>
    <name type="common">Florida lancelet</name>
    <name type="synonym">Amphioxus</name>
    <dbReference type="NCBI Taxonomy" id="7739"/>
    <lineage>
        <taxon>Eukaryota</taxon>
        <taxon>Metazoa</taxon>
        <taxon>Chordata</taxon>
        <taxon>Cephalochordata</taxon>
        <taxon>Leptocardii</taxon>
        <taxon>Amphioxiformes</taxon>
        <taxon>Branchiostomatidae</taxon>
        <taxon>Branchiostoma</taxon>
    </lineage>
</organism>
<dbReference type="OrthoDB" id="2573941at2759"/>
<dbReference type="FunFam" id="3.30.70.330:FF:000962">
    <property type="entry name" value="RBMX2 ortholog"/>
    <property type="match status" value="1"/>
</dbReference>
<proteinExistence type="predicted"/>
<feature type="compositionally biased region" description="Basic residues" evidence="3">
    <location>
        <begin position="154"/>
        <end position="170"/>
    </location>
</feature>
<reference evidence="6" key="2">
    <citation type="journal article" date="2020" name="Nat. Ecol. Evol.">
        <title>Deeply conserved synteny resolves early events in vertebrate evolution.</title>
        <authorList>
            <person name="Simakov O."/>
            <person name="Marletaz F."/>
            <person name="Yue J.X."/>
            <person name="O'Connell B."/>
            <person name="Jenkins J."/>
            <person name="Brandt A."/>
            <person name="Calef R."/>
            <person name="Tung C.H."/>
            <person name="Huang T.K."/>
            <person name="Schmutz J."/>
            <person name="Satoh N."/>
            <person name="Yu J.K."/>
            <person name="Putnam N.H."/>
            <person name="Green R.E."/>
            <person name="Rokhsar D.S."/>
        </authorList>
    </citation>
    <scope>NUCLEOTIDE SEQUENCE [LARGE SCALE GENOMIC DNA]</scope>
    <source>
        <strain evidence="6">S238N-H82</strain>
    </source>
</reference>
<dbReference type="SMART" id="SM00360">
    <property type="entry name" value="RRM"/>
    <property type="match status" value="1"/>
</dbReference>
<feature type="compositionally biased region" description="Basic and acidic residues" evidence="3">
    <location>
        <begin position="191"/>
        <end position="253"/>
    </location>
</feature>